<dbReference type="Proteomes" id="UP001596548">
    <property type="component" value="Unassembled WGS sequence"/>
</dbReference>
<sequence length="107" mass="12111">MLNHSLDLMYAALADGSRRTMVDRLSRGPASVKELATPLKMSLPAVLQHLRVLEESGLVRSEKVGRVRTCRLEPEALQAAEQWIADRRAGWVSRLDRLEEFLNGEDR</sequence>
<dbReference type="SUPFAM" id="SSF46785">
    <property type="entry name" value="Winged helix' DNA-binding domain"/>
    <property type="match status" value="1"/>
</dbReference>
<dbReference type="PANTHER" id="PTHR38600">
    <property type="entry name" value="TRANSCRIPTIONAL REGULATORY PROTEIN"/>
    <property type="match status" value="1"/>
</dbReference>
<dbReference type="PROSITE" id="PS50987">
    <property type="entry name" value="HTH_ARSR_2"/>
    <property type="match status" value="1"/>
</dbReference>
<comment type="caution">
    <text evidence="2">The sequence shown here is derived from an EMBL/GenBank/DDBJ whole genome shotgun (WGS) entry which is preliminary data.</text>
</comment>
<dbReference type="NCBIfam" id="NF033788">
    <property type="entry name" value="HTH_metalloreg"/>
    <property type="match status" value="1"/>
</dbReference>
<accession>A0ABW2I080</accession>
<feature type="domain" description="HTH arsR-type" evidence="1">
    <location>
        <begin position="1"/>
        <end position="92"/>
    </location>
</feature>
<dbReference type="EMBL" id="JBHTBJ010000023">
    <property type="protein sequence ID" value="MFC7277496.1"/>
    <property type="molecule type" value="Genomic_DNA"/>
</dbReference>
<dbReference type="PRINTS" id="PR00778">
    <property type="entry name" value="HTHARSR"/>
</dbReference>
<dbReference type="Gene3D" id="1.10.10.10">
    <property type="entry name" value="Winged helix-like DNA-binding domain superfamily/Winged helix DNA-binding domain"/>
    <property type="match status" value="1"/>
</dbReference>
<dbReference type="InterPro" id="IPR036390">
    <property type="entry name" value="WH_DNA-bd_sf"/>
</dbReference>
<evidence type="ECO:0000313" key="3">
    <source>
        <dbReference type="Proteomes" id="UP001596548"/>
    </source>
</evidence>
<proteinExistence type="predicted"/>
<dbReference type="PANTHER" id="PTHR38600:SF2">
    <property type="entry name" value="SLL0088 PROTEIN"/>
    <property type="match status" value="1"/>
</dbReference>
<dbReference type="InterPro" id="IPR036388">
    <property type="entry name" value="WH-like_DNA-bd_sf"/>
</dbReference>
<gene>
    <name evidence="2" type="ORF">ACFQS1_26170</name>
</gene>
<reference evidence="3" key="1">
    <citation type="journal article" date="2019" name="Int. J. Syst. Evol. Microbiol.">
        <title>The Global Catalogue of Microorganisms (GCM) 10K type strain sequencing project: providing services to taxonomists for standard genome sequencing and annotation.</title>
        <authorList>
            <consortium name="The Broad Institute Genomics Platform"/>
            <consortium name="The Broad Institute Genome Sequencing Center for Infectious Disease"/>
            <person name="Wu L."/>
            <person name="Ma J."/>
        </authorList>
    </citation>
    <scope>NUCLEOTIDE SEQUENCE [LARGE SCALE GENOMIC DNA]</scope>
    <source>
        <strain evidence="3">XZYJT-10</strain>
    </source>
</reference>
<dbReference type="InterPro" id="IPR011991">
    <property type="entry name" value="ArsR-like_HTH"/>
</dbReference>
<dbReference type="InterPro" id="IPR001845">
    <property type="entry name" value="HTH_ArsR_DNA-bd_dom"/>
</dbReference>
<name>A0ABW2I080_9ACTN</name>
<dbReference type="RefSeq" id="WP_378973151.1">
    <property type="nucleotide sequence ID" value="NZ_JBHTBJ010000023.1"/>
</dbReference>
<dbReference type="CDD" id="cd00090">
    <property type="entry name" value="HTH_ARSR"/>
    <property type="match status" value="1"/>
</dbReference>
<dbReference type="SMART" id="SM00418">
    <property type="entry name" value="HTH_ARSR"/>
    <property type="match status" value="1"/>
</dbReference>
<organism evidence="2 3">
    <name type="scientific">Paractinoplanes rhizophilus</name>
    <dbReference type="NCBI Taxonomy" id="1416877"/>
    <lineage>
        <taxon>Bacteria</taxon>
        <taxon>Bacillati</taxon>
        <taxon>Actinomycetota</taxon>
        <taxon>Actinomycetes</taxon>
        <taxon>Micromonosporales</taxon>
        <taxon>Micromonosporaceae</taxon>
        <taxon>Paractinoplanes</taxon>
    </lineage>
</organism>
<protein>
    <submittedName>
        <fullName evidence="2">ArsR/SmtB family transcription factor</fullName>
    </submittedName>
</protein>
<evidence type="ECO:0000259" key="1">
    <source>
        <dbReference type="PROSITE" id="PS50987"/>
    </source>
</evidence>
<evidence type="ECO:0000313" key="2">
    <source>
        <dbReference type="EMBL" id="MFC7277496.1"/>
    </source>
</evidence>
<dbReference type="Pfam" id="PF12840">
    <property type="entry name" value="HTH_20"/>
    <property type="match status" value="1"/>
</dbReference>
<keyword evidence="3" id="KW-1185">Reference proteome</keyword>